<evidence type="ECO:0000256" key="2">
    <source>
        <dbReference type="SAM" id="Phobius"/>
    </source>
</evidence>
<dbReference type="PANTHER" id="PTHR30576">
    <property type="entry name" value="COLANIC BIOSYNTHESIS UDP-GLUCOSE LIPID CARRIER TRANSFERASE"/>
    <property type="match status" value="1"/>
</dbReference>
<dbReference type="Proteomes" id="UP000317315">
    <property type="component" value="Unassembled WGS sequence"/>
</dbReference>
<dbReference type="PANTHER" id="PTHR30576:SF20">
    <property type="entry name" value="QUINOVOSAMINEPHOSPHOTRANSFERAE-RELATED"/>
    <property type="match status" value="1"/>
</dbReference>
<keyword evidence="2" id="KW-0472">Membrane</keyword>
<feature type="transmembrane region" description="Helical" evidence="2">
    <location>
        <begin position="12"/>
        <end position="34"/>
    </location>
</feature>
<evidence type="ECO:0000259" key="3">
    <source>
        <dbReference type="Pfam" id="PF02397"/>
    </source>
</evidence>
<evidence type="ECO:0000313" key="4">
    <source>
        <dbReference type="EMBL" id="SMO55253.1"/>
    </source>
</evidence>
<dbReference type="OrthoDB" id="9808602at2"/>
<dbReference type="InterPro" id="IPR003362">
    <property type="entry name" value="Bact_transf"/>
</dbReference>
<protein>
    <submittedName>
        <fullName evidence="4">Sugar transferase involved in LPS biosynthesis (Colanic, teichoic acid)</fullName>
    </submittedName>
</protein>
<name>A0A521C789_9BACT</name>
<dbReference type="Pfam" id="PF02397">
    <property type="entry name" value="Bac_transf"/>
    <property type="match status" value="1"/>
</dbReference>
<dbReference type="AlphaFoldDB" id="A0A521C789"/>
<evidence type="ECO:0000256" key="1">
    <source>
        <dbReference type="ARBA" id="ARBA00006464"/>
    </source>
</evidence>
<proteinExistence type="inferred from homology"/>
<organism evidence="4 5">
    <name type="scientific">Balnearium lithotrophicum</name>
    <dbReference type="NCBI Taxonomy" id="223788"/>
    <lineage>
        <taxon>Bacteria</taxon>
        <taxon>Pseudomonadati</taxon>
        <taxon>Aquificota</taxon>
        <taxon>Aquificia</taxon>
        <taxon>Desulfurobacteriales</taxon>
        <taxon>Desulfurobacteriaceae</taxon>
        <taxon>Balnearium</taxon>
    </lineage>
</organism>
<feature type="domain" description="Bacterial sugar transferase" evidence="3">
    <location>
        <begin position="8"/>
        <end position="200"/>
    </location>
</feature>
<keyword evidence="4" id="KW-0808">Transferase</keyword>
<keyword evidence="2" id="KW-0812">Transmembrane</keyword>
<dbReference type="GO" id="GO:0016780">
    <property type="term" value="F:phosphotransferase activity, for other substituted phosphate groups"/>
    <property type="evidence" value="ECO:0007669"/>
    <property type="project" value="TreeGrafter"/>
</dbReference>
<reference evidence="4 5" key="1">
    <citation type="submission" date="2017-05" db="EMBL/GenBank/DDBJ databases">
        <authorList>
            <person name="Varghese N."/>
            <person name="Submissions S."/>
        </authorList>
    </citation>
    <scope>NUCLEOTIDE SEQUENCE [LARGE SCALE GENOMIC DNA]</scope>
    <source>
        <strain evidence="4 5">DSM 16304</strain>
    </source>
</reference>
<dbReference type="EMBL" id="FXTM01000010">
    <property type="protein sequence ID" value="SMO55253.1"/>
    <property type="molecule type" value="Genomic_DNA"/>
</dbReference>
<sequence>MLYQKYMKRLMDFTLSLIGLIFLFPFFTVIALLIKLEDGGSIFFRQERVGQNWKPFKIFKFRTMVENAEKLGALVTKGNDPRVTRIGKFLRKYKLDEFPQLINVLKGDMSLVGPRPEVYKYAEKYKDDYDQILKVKPGITDYAALEYIDEEKILENADNTEKVYIERVLPEKIEYYKKYLKNIGFFTDLKLILRTLLRIIR</sequence>
<comment type="similarity">
    <text evidence="1">Belongs to the bacterial sugar transferase family.</text>
</comment>
<accession>A0A521C789</accession>
<gene>
    <name evidence="4" type="ORF">SAMN06269117_11037</name>
</gene>
<evidence type="ECO:0000313" key="5">
    <source>
        <dbReference type="Proteomes" id="UP000317315"/>
    </source>
</evidence>
<keyword evidence="2" id="KW-1133">Transmembrane helix</keyword>
<keyword evidence="5" id="KW-1185">Reference proteome</keyword>